<protein>
    <submittedName>
        <fullName evidence="1">Putative Ty3-gypsy-like retroelement pol polyprotein</fullName>
    </submittedName>
</protein>
<evidence type="ECO:0000313" key="2">
    <source>
        <dbReference type="Proteomes" id="UP000265520"/>
    </source>
</evidence>
<dbReference type="EMBL" id="LXQA011176196">
    <property type="protein sequence ID" value="MCI87821.1"/>
    <property type="molecule type" value="Genomic_DNA"/>
</dbReference>
<evidence type="ECO:0000313" key="1">
    <source>
        <dbReference type="EMBL" id="MCI87821.1"/>
    </source>
</evidence>
<proteinExistence type="predicted"/>
<name>A0A392VLG2_9FABA</name>
<feature type="non-terminal residue" evidence="1">
    <location>
        <position position="1"/>
    </location>
</feature>
<accession>A0A392VLG2</accession>
<sequence length="69" mass="7781">NAYVVALLVYMNISNTFNVADIHEYQADETLYQDENLGSSSSEVEETDVGRLRVSKKKLCMSNNSNPTY</sequence>
<dbReference type="AlphaFoldDB" id="A0A392VLG2"/>
<keyword evidence="2" id="KW-1185">Reference proteome</keyword>
<dbReference type="Proteomes" id="UP000265520">
    <property type="component" value="Unassembled WGS sequence"/>
</dbReference>
<reference evidence="1 2" key="1">
    <citation type="journal article" date="2018" name="Front. Plant Sci.">
        <title>Red Clover (Trifolium pratense) and Zigzag Clover (T. medium) - A Picture of Genomic Similarities and Differences.</title>
        <authorList>
            <person name="Dluhosova J."/>
            <person name="Istvanek J."/>
            <person name="Nedelnik J."/>
            <person name="Repkova J."/>
        </authorList>
    </citation>
    <scope>NUCLEOTIDE SEQUENCE [LARGE SCALE GENOMIC DNA]</scope>
    <source>
        <strain evidence="2">cv. 10/8</strain>
        <tissue evidence="1">Leaf</tissue>
    </source>
</reference>
<organism evidence="1 2">
    <name type="scientific">Trifolium medium</name>
    <dbReference type="NCBI Taxonomy" id="97028"/>
    <lineage>
        <taxon>Eukaryota</taxon>
        <taxon>Viridiplantae</taxon>
        <taxon>Streptophyta</taxon>
        <taxon>Embryophyta</taxon>
        <taxon>Tracheophyta</taxon>
        <taxon>Spermatophyta</taxon>
        <taxon>Magnoliopsida</taxon>
        <taxon>eudicotyledons</taxon>
        <taxon>Gunneridae</taxon>
        <taxon>Pentapetalae</taxon>
        <taxon>rosids</taxon>
        <taxon>fabids</taxon>
        <taxon>Fabales</taxon>
        <taxon>Fabaceae</taxon>
        <taxon>Papilionoideae</taxon>
        <taxon>50 kb inversion clade</taxon>
        <taxon>NPAAA clade</taxon>
        <taxon>Hologalegina</taxon>
        <taxon>IRL clade</taxon>
        <taxon>Trifolieae</taxon>
        <taxon>Trifolium</taxon>
    </lineage>
</organism>
<comment type="caution">
    <text evidence="1">The sequence shown here is derived from an EMBL/GenBank/DDBJ whole genome shotgun (WGS) entry which is preliminary data.</text>
</comment>